<reference evidence="1 2" key="1">
    <citation type="submission" date="2020-07" db="EMBL/GenBank/DDBJ databases">
        <title>Sequencing the genomes of 1000 actinobacteria strains.</title>
        <authorList>
            <person name="Klenk H.-P."/>
        </authorList>
    </citation>
    <scope>NUCLEOTIDE SEQUENCE [LARGE SCALE GENOMIC DNA]</scope>
    <source>
        <strain evidence="1 2">DSM 40398</strain>
    </source>
</reference>
<dbReference type="EMBL" id="JACCBA010000001">
    <property type="protein sequence ID" value="NYD44314.1"/>
    <property type="molecule type" value="Genomic_DNA"/>
</dbReference>
<evidence type="ECO:0000313" key="1">
    <source>
        <dbReference type="EMBL" id="NYD44314.1"/>
    </source>
</evidence>
<accession>A0A7Y9EAQ6</accession>
<gene>
    <name evidence="1" type="ORF">BJY14_000297</name>
</gene>
<organism evidence="1 2">
    <name type="scientific">Actinomadura luteofluorescens</name>
    <dbReference type="NCBI Taxonomy" id="46163"/>
    <lineage>
        <taxon>Bacteria</taxon>
        <taxon>Bacillati</taxon>
        <taxon>Actinomycetota</taxon>
        <taxon>Actinomycetes</taxon>
        <taxon>Streptosporangiales</taxon>
        <taxon>Thermomonosporaceae</taxon>
        <taxon>Actinomadura</taxon>
    </lineage>
</organism>
<sequence>MARGRDGRFGRNPAARLACQWNTGFIAYTRFGLL</sequence>
<keyword evidence="2" id="KW-1185">Reference proteome</keyword>
<comment type="caution">
    <text evidence="1">The sequence shown here is derived from an EMBL/GenBank/DDBJ whole genome shotgun (WGS) entry which is preliminary data.</text>
</comment>
<protein>
    <submittedName>
        <fullName evidence="1">Uncharacterized protein</fullName>
    </submittedName>
</protein>
<dbReference type="Proteomes" id="UP000529783">
    <property type="component" value="Unassembled WGS sequence"/>
</dbReference>
<name>A0A7Y9EAQ6_9ACTN</name>
<evidence type="ECO:0000313" key="2">
    <source>
        <dbReference type="Proteomes" id="UP000529783"/>
    </source>
</evidence>
<dbReference type="AlphaFoldDB" id="A0A7Y9EAQ6"/>
<proteinExistence type="predicted"/>